<reference evidence="6 7" key="1">
    <citation type="submission" date="2024-08" db="EMBL/GenBank/DDBJ databases">
        <authorList>
            <person name="Cucini C."/>
            <person name="Frati F."/>
        </authorList>
    </citation>
    <scope>NUCLEOTIDE SEQUENCE [LARGE SCALE GENOMIC DNA]</scope>
</reference>
<feature type="chain" id="PRO_5045588422" description="Peptidase M28 domain-containing protein" evidence="4">
    <location>
        <begin position="21"/>
        <end position="545"/>
    </location>
</feature>
<dbReference type="EMBL" id="CAXLJM020000004">
    <property type="protein sequence ID" value="CAL8069842.1"/>
    <property type="molecule type" value="Genomic_DNA"/>
</dbReference>
<evidence type="ECO:0000313" key="6">
    <source>
        <dbReference type="EMBL" id="CAL8069842.1"/>
    </source>
</evidence>
<dbReference type="InterPro" id="IPR007484">
    <property type="entry name" value="Peptidase_M28"/>
</dbReference>
<proteinExistence type="inferred from homology"/>
<dbReference type="SUPFAM" id="SSF53187">
    <property type="entry name" value="Zn-dependent exopeptidases"/>
    <property type="match status" value="1"/>
</dbReference>
<accession>A0ABP1PM03</accession>
<evidence type="ECO:0000256" key="4">
    <source>
        <dbReference type="SAM" id="SignalP"/>
    </source>
</evidence>
<dbReference type="Gene3D" id="3.40.630.10">
    <property type="entry name" value="Zn peptidases"/>
    <property type="match status" value="1"/>
</dbReference>
<organism evidence="6 7">
    <name type="scientific">Orchesella dallaii</name>
    <dbReference type="NCBI Taxonomy" id="48710"/>
    <lineage>
        <taxon>Eukaryota</taxon>
        <taxon>Metazoa</taxon>
        <taxon>Ecdysozoa</taxon>
        <taxon>Arthropoda</taxon>
        <taxon>Hexapoda</taxon>
        <taxon>Collembola</taxon>
        <taxon>Entomobryomorpha</taxon>
        <taxon>Entomobryoidea</taxon>
        <taxon>Orchesellidae</taxon>
        <taxon>Orchesellinae</taxon>
        <taxon>Orchesella</taxon>
    </lineage>
</organism>
<feature type="region of interest" description="Disordered" evidence="3">
    <location>
        <begin position="66"/>
        <end position="97"/>
    </location>
</feature>
<keyword evidence="7" id="KW-1185">Reference proteome</keyword>
<comment type="cofactor">
    <cofactor evidence="1">
        <name>Zn(2+)</name>
        <dbReference type="ChEBI" id="CHEBI:29105"/>
    </cofactor>
</comment>
<feature type="compositionally biased region" description="Low complexity" evidence="3">
    <location>
        <begin position="69"/>
        <end position="83"/>
    </location>
</feature>
<keyword evidence="4" id="KW-0732">Signal</keyword>
<protein>
    <recommendedName>
        <fullName evidence="5">Peptidase M28 domain-containing protein</fullName>
    </recommendedName>
</protein>
<dbReference type="InterPro" id="IPR045175">
    <property type="entry name" value="M28_fam"/>
</dbReference>
<dbReference type="Pfam" id="PF04389">
    <property type="entry name" value="Peptidase_M28"/>
    <property type="match status" value="1"/>
</dbReference>
<feature type="domain" description="Peptidase M28" evidence="5">
    <location>
        <begin position="217"/>
        <end position="298"/>
    </location>
</feature>
<evidence type="ECO:0000256" key="1">
    <source>
        <dbReference type="ARBA" id="ARBA00001947"/>
    </source>
</evidence>
<comment type="similarity">
    <text evidence="2">Belongs to the peptidase M28 family. M28B subfamily.</text>
</comment>
<evidence type="ECO:0000313" key="7">
    <source>
        <dbReference type="Proteomes" id="UP001642540"/>
    </source>
</evidence>
<name>A0ABP1PM03_9HEXA</name>
<dbReference type="Proteomes" id="UP001642540">
    <property type="component" value="Unassembled WGS sequence"/>
</dbReference>
<comment type="caution">
    <text evidence="6">The sequence shown here is derived from an EMBL/GenBank/DDBJ whole genome shotgun (WGS) entry which is preliminary data.</text>
</comment>
<evidence type="ECO:0000259" key="5">
    <source>
        <dbReference type="Pfam" id="PF04389"/>
    </source>
</evidence>
<dbReference type="PANTHER" id="PTHR12147:SF26">
    <property type="entry name" value="PEPTIDASE M28 DOMAIN-CONTAINING PROTEIN"/>
    <property type="match status" value="1"/>
</dbReference>
<sequence>MSHQVIIALWSAVIAGAVLGILTEPEDTEVFDSNPDILREQLVTWSNEFFSIGNHHGRLSQIEELTSDSSNNPASSNPYYSYAHESPSGIGGNSDSSGRYNTFRGRLHSAASSPPATDLFEGAGAEHSRINTRYHDVARSDVDGKPIIKEENLEWMLQNIFMYPRNHNTNETAKEIARKYIIDSLQVTSGLHTTAQHFQPLQFLSMYEGQSVPTGTNIIGIIKGKEWGTPNDLITVVGAHWDTVNFTPGTNDNGSGVAAMLEAARAIAHSNCRPKYSIIFVAFDLEEVGSQGSLVFIKEYLMQILKSNFPDELGISRFQGAFIMDTIMNFNDTVGSQIFPTEWSLALPEVYDEIADNQHRGDFLSMIYRRDVDKKMASKFQYHWDKSTMDSRFKLSPFPLRLTAELPPMEVLADHLNFLRSDHSRFWYMNDSAVPQTLSAVLMTDTGPYRGNMKHCYHSVCDGPEVSLYSNPRSLKFLSKITQVLTDTLGDMSECQYDGNANQNSHRSNFIKTNRVHARSSAFKHGSPLRNLFNFVRWMHTTGAR</sequence>
<gene>
    <name evidence="6" type="ORF">ODALV1_LOCUS958</name>
</gene>
<feature type="signal peptide" evidence="4">
    <location>
        <begin position="1"/>
        <end position="20"/>
    </location>
</feature>
<evidence type="ECO:0000256" key="3">
    <source>
        <dbReference type="SAM" id="MobiDB-lite"/>
    </source>
</evidence>
<dbReference type="PANTHER" id="PTHR12147">
    <property type="entry name" value="METALLOPEPTIDASE M28 FAMILY MEMBER"/>
    <property type="match status" value="1"/>
</dbReference>
<evidence type="ECO:0000256" key="2">
    <source>
        <dbReference type="ARBA" id="ARBA00005634"/>
    </source>
</evidence>